<feature type="region of interest" description="Disordered" evidence="1">
    <location>
        <begin position="53"/>
        <end position="93"/>
    </location>
</feature>
<dbReference type="AlphaFoldDB" id="A0A0N4XX80"/>
<protein>
    <submittedName>
        <fullName evidence="2 4">Uncharacterized protein</fullName>
    </submittedName>
</protein>
<dbReference type="WBParaSite" id="NBR_0000756801-mRNA-1">
    <property type="protein sequence ID" value="NBR_0000756801-mRNA-1"/>
    <property type="gene ID" value="NBR_0000756801"/>
</dbReference>
<keyword evidence="3" id="KW-1185">Reference proteome</keyword>
<reference evidence="2 3" key="2">
    <citation type="submission" date="2018-11" db="EMBL/GenBank/DDBJ databases">
        <authorList>
            <consortium name="Pathogen Informatics"/>
        </authorList>
    </citation>
    <scope>NUCLEOTIDE SEQUENCE [LARGE SCALE GENOMIC DNA]</scope>
</reference>
<accession>A0A0N4XX80</accession>
<feature type="compositionally biased region" description="Basic and acidic residues" evidence="1">
    <location>
        <begin position="234"/>
        <end position="248"/>
    </location>
</feature>
<evidence type="ECO:0000256" key="1">
    <source>
        <dbReference type="SAM" id="MobiDB-lite"/>
    </source>
</evidence>
<feature type="region of interest" description="Disordered" evidence="1">
    <location>
        <begin position="197"/>
        <end position="264"/>
    </location>
</feature>
<dbReference type="Proteomes" id="UP000271162">
    <property type="component" value="Unassembled WGS sequence"/>
</dbReference>
<gene>
    <name evidence="2" type="ORF">NBR_LOCUS7569</name>
</gene>
<evidence type="ECO:0000313" key="2">
    <source>
        <dbReference type="EMBL" id="VDL71158.1"/>
    </source>
</evidence>
<dbReference type="STRING" id="27835.A0A0N4XX80"/>
<sequence>MRLRSPNVSWKTPIYYDDHDFVHTRVNGVLQNEVKDLVKTNDKFVDDDYSDFNNEPVKNGGANHHLKPVTYSPIPKRYNIPRPDPEDKSSDIGKVPTTTVITGTQQRPQYFVPQRPVPRQGYYYQHYPYYNLPRQFRLRPRYPYTYPPQYQHVQYTYHHPLPYEDHYSIYRNDPRFNPYATAVAGCGPRGCGGGCDLEDEDEEEASFEDDKGEDKSGDQINKKDPLDDIDLEDLEKLEKAPASSERRLAPTTQRSPPRARGFKQ</sequence>
<evidence type="ECO:0000313" key="4">
    <source>
        <dbReference type="WBParaSite" id="NBR_0000756801-mRNA-1"/>
    </source>
</evidence>
<organism evidence="4">
    <name type="scientific">Nippostrongylus brasiliensis</name>
    <name type="common">Rat hookworm</name>
    <dbReference type="NCBI Taxonomy" id="27835"/>
    <lineage>
        <taxon>Eukaryota</taxon>
        <taxon>Metazoa</taxon>
        <taxon>Ecdysozoa</taxon>
        <taxon>Nematoda</taxon>
        <taxon>Chromadorea</taxon>
        <taxon>Rhabditida</taxon>
        <taxon>Rhabditina</taxon>
        <taxon>Rhabditomorpha</taxon>
        <taxon>Strongyloidea</taxon>
        <taxon>Heligmosomidae</taxon>
        <taxon>Nippostrongylus</taxon>
    </lineage>
</organism>
<dbReference type="EMBL" id="UYSL01019901">
    <property type="protein sequence ID" value="VDL71158.1"/>
    <property type="molecule type" value="Genomic_DNA"/>
</dbReference>
<proteinExistence type="predicted"/>
<dbReference type="OMA" id="FQHYPWD"/>
<evidence type="ECO:0000313" key="3">
    <source>
        <dbReference type="Proteomes" id="UP000271162"/>
    </source>
</evidence>
<feature type="compositionally biased region" description="Basic and acidic residues" evidence="1">
    <location>
        <begin position="208"/>
        <end position="226"/>
    </location>
</feature>
<reference evidence="4" key="1">
    <citation type="submission" date="2017-02" db="UniProtKB">
        <authorList>
            <consortium name="WormBaseParasite"/>
        </authorList>
    </citation>
    <scope>IDENTIFICATION</scope>
</reference>
<feature type="compositionally biased region" description="Acidic residues" evidence="1">
    <location>
        <begin position="197"/>
        <end position="207"/>
    </location>
</feature>
<name>A0A0N4XX80_NIPBR</name>